<name>A0A0A8Y2J9_ARUDO</name>
<organism evidence="2">
    <name type="scientific">Arundo donax</name>
    <name type="common">Giant reed</name>
    <name type="synonym">Donax arundinaceus</name>
    <dbReference type="NCBI Taxonomy" id="35708"/>
    <lineage>
        <taxon>Eukaryota</taxon>
        <taxon>Viridiplantae</taxon>
        <taxon>Streptophyta</taxon>
        <taxon>Embryophyta</taxon>
        <taxon>Tracheophyta</taxon>
        <taxon>Spermatophyta</taxon>
        <taxon>Magnoliopsida</taxon>
        <taxon>Liliopsida</taxon>
        <taxon>Poales</taxon>
        <taxon>Poaceae</taxon>
        <taxon>PACMAD clade</taxon>
        <taxon>Arundinoideae</taxon>
        <taxon>Arundineae</taxon>
        <taxon>Arundo</taxon>
    </lineage>
</organism>
<reference evidence="2" key="2">
    <citation type="journal article" date="2015" name="Data Brief">
        <title>Shoot transcriptome of the giant reed, Arundo donax.</title>
        <authorList>
            <person name="Barrero R.A."/>
            <person name="Guerrero F.D."/>
            <person name="Moolhuijzen P."/>
            <person name="Goolsby J.A."/>
            <person name="Tidwell J."/>
            <person name="Bellgard S.E."/>
            <person name="Bellgard M.I."/>
        </authorList>
    </citation>
    <scope>NUCLEOTIDE SEQUENCE</scope>
    <source>
        <tissue evidence="2">Shoot tissue taken approximately 20 cm above the soil surface</tissue>
    </source>
</reference>
<protein>
    <submittedName>
        <fullName evidence="2">Uncharacterized protein</fullName>
    </submittedName>
</protein>
<dbReference type="EMBL" id="GBRH01278440">
    <property type="protein sequence ID" value="JAD19455.1"/>
    <property type="molecule type" value="Transcribed_RNA"/>
</dbReference>
<sequence>MNPYLGNEWPKQAIEDERSNRSKKQSLSRNIAPKATATPPSSVRT</sequence>
<evidence type="ECO:0000256" key="1">
    <source>
        <dbReference type="SAM" id="MobiDB-lite"/>
    </source>
</evidence>
<proteinExistence type="predicted"/>
<dbReference type="AlphaFoldDB" id="A0A0A8Y2J9"/>
<accession>A0A0A8Y2J9</accession>
<reference evidence="2" key="1">
    <citation type="submission" date="2014-09" db="EMBL/GenBank/DDBJ databases">
        <authorList>
            <person name="Magalhaes I.L.F."/>
            <person name="Oliveira U."/>
            <person name="Santos F.R."/>
            <person name="Vidigal T.H.D.A."/>
            <person name="Brescovit A.D."/>
            <person name="Santos A.J."/>
        </authorList>
    </citation>
    <scope>NUCLEOTIDE SEQUENCE</scope>
    <source>
        <tissue evidence="2">Shoot tissue taken approximately 20 cm above the soil surface</tissue>
    </source>
</reference>
<feature type="region of interest" description="Disordered" evidence="1">
    <location>
        <begin position="1"/>
        <end position="45"/>
    </location>
</feature>
<evidence type="ECO:0000313" key="2">
    <source>
        <dbReference type="EMBL" id="JAD19455.1"/>
    </source>
</evidence>